<dbReference type="SUPFAM" id="SSF46894">
    <property type="entry name" value="C-terminal effector domain of the bipartite response regulators"/>
    <property type="match status" value="1"/>
</dbReference>
<dbReference type="GO" id="GO:0003677">
    <property type="term" value="F:DNA binding"/>
    <property type="evidence" value="ECO:0007669"/>
    <property type="project" value="UniProtKB-KW"/>
</dbReference>
<dbReference type="InterPro" id="IPR000792">
    <property type="entry name" value="Tscrpt_reg_LuxR_C"/>
</dbReference>
<protein>
    <submittedName>
        <fullName evidence="5">Helix-turn-helix transcriptional regulator</fullName>
    </submittedName>
</protein>
<keyword evidence="2" id="KW-0238">DNA-binding</keyword>
<keyword evidence="6" id="KW-1185">Reference proteome</keyword>
<evidence type="ECO:0000256" key="1">
    <source>
        <dbReference type="ARBA" id="ARBA00023015"/>
    </source>
</evidence>
<evidence type="ECO:0000313" key="6">
    <source>
        <dbReference type="Proteomes" id="UP000182826"/>
    </source>
</evidence>
<organism evidence="5 6">
    <name type="scientific">Flavobacterium johnsoniae</name>
    <name type="common">Cytophaga johnsonae</name>
    <dbReference type="NCBI Taxonomy" id="986"/>
    <lineage>
        <taxon>Bacteria</taxon>
        <taxon>Pseudomonadati</taxon>
        <taxon>Bacteroidota</taxon>
        <taxon>Flavobacteriia</taxon>
        <taxon>Flavobacteriales</taxon>
        <taxon>Flavobacteriaceae</taxon>
        <taxon>Flavobacterium</taxon>
    </lineage>
</organism>
<keyword evidence="3" id="KW-0804">Transcription</keyword>
<reference evidence="5 6" key="1">
    <citation type="submission" date="2016-10" db="EMBL/GenBank/DDBJ databases">
        <title>Draft Genome Sequence of Rhizobacteria Flavobacterium johnsoniae CI04.</title>
        <authorList>
            <person name="Bravo J.I."/>
            <person name="Lozano G.L."/>
            <person name="Handelsman J."/>
        </authorList>
    </citation>
    <scope>NUCLEOTIDE SEQUENCE [LARGE SCALE GENOMIC DNA]</scope>
    <source>
        <strain evidence="5 6">CI04</strain>
    </source>
</reference>
<dbReference type="GO" id="GO:0006355">
    <property type="term" value="P:regulation of DNA-templated transcription"/>
    <property type="evidence" value="ECO:0007669"/>
    <property type="project" value="InterPro"/>
</dbReference>
<evidence type="ECO:0000313" key="5">
    <source>
        <dbReference type="EMBL" id="OIV44025.1"/>
    </source>
</evidence>
<comment type="caution">
    <text evidence="5">The sequence shown here is derived from an EMBL/GenBank/DDBJ whole genome shotgun (WGS) entry which is preliminary data.</text>
</comment>
<dbReference type="PROSITE" id="PS00622">
    <property type="entry name" value="HTH_LUXR_1"/>
    <property type="match status" value="1"/>
</dbReference>
<dbReference type="Gene3D" id="1.10.10.10">
    <property type="entry name" value="Winged helix-like DNA-binding domain superfamily/Winged helix DNA-binding domain"/>
    <property type="match status" value="1"/>
</dbReference>
<gene>
    <name evidence="5" type="ORF">BKM63_02175</name>
</gene>
<dbReference type="PROSITE" id="PS50043">
    <property type="entry name" value="HTH_LUXR_2"/>
    <property type="match status" value="1"/>
</dbReference>
<dbReference type="Gene3D" id="3.30.450.20">
    <property type="entry name" value="PAS domain"/>
    <property type="match status" value="1"/>
</dbReference>
<proteinExistence type="predicted"/>
<accession>A0A1J7CDY9</accession>
<dbReference type="AlphaFoldDB" id="A0A1J7CDY9"/>
<name>A0A1J7CDY9_FLAJO</name>
<evidence type="ECO:0000256" key="2">
    <source>
        <dbReference type="ARBA" id="ARBA00023125"/>
    </source>
</evidence>
<dbReference type="InterPro" id="IPR016032">
    <property type="entry name" value="Sig_transdc_resp-reg_C-effctor"/>
</dbReference>
<evidence type="ECO:0000256" key="3">
    <source>
        <dbReference type="ARBA" id="ARBA00023163"/>
    </source>
</evidence>
<dbReference type="RefSeq" id="WP_071635022.1">
    <property type="nucleotide sequence ID" value="NZ_MLFK01000001.1"/>
</dbReference>
<dbReference type="PANTHER" id="PTHR44688:SF16">
    <property type="entry name" value="DNA-BINDING TRANSCRIPTIONAL ACTIVATOR DEVR_DOSR"/>
    <property type="match status" value="1"/>
</dbReference>
<feature type="domain" description="HTH luxR-type" evidence="4">
    <location>
        <begin position="189"/>
        <end position="254"/>
    </location>
</feature>
<dbReference type="EMBL" id="MLFK01000001">
    <property type="protein sequence ID" value="OIV44025.1"/>
    <property type="molecule type" value="Genomic_DNA"/>
</dbReference>
<dbReference type="Proteomes" id="UP000182826">
    <property type="component" value="Unassembled WGS sequence"/>
</dbReference>
<dbReference type="CDD" id="cd06170">
    <property type="entry name" value="LuxR_C_like"/>
    <property type="match status" value="1"/>
</dbReference>
<sequence>MALSKVSIKDQLTSILLQQTFLDGEKLDIEDYKNSVASYVAIEQCVAVLSDFQADCSYIYAGNFGALFGLPSESLFIDSAFEDCIFNKINSDDVTERHALELQYLQYLKKIPDEEYRKYSTFSRLRTSDSENPNYINHRTMYLKKAANGSIWLALCLYSPSGDVHARTGIDGRIVNIQTGETITSEKYKPLGENLLSKRELEILKLVAKGNSSNQIAKLLHISVYTVRRHRQNIIQKMQVSNTTEALRTAFVLGLIKY</sequence>
<keyword evidence="1" id="KW-0805">Transcription regulation</keyword>
<dbReference type="PANTHER" id="PTHR44688">
    <property type="entry name" value="DNA-BINDING TRANSCRIPTIONAL ACTIVATOR DEVR_DOSR"/>
    <property type="match status" value="1"/>
</dbReference>
<dbReference type="OrthoDB" id="965844at2"/>
<dbReference type="InterPro" id="IPR036388">
    <property type="entry name" value="WH-like_DNA-bd_sf"/>
</dbReference>
<dbReference type="Pfam" id="PF00196">
    <property type="entry name" value="GerE"/>
    <property type="match status" value="1"/>
</dbReference>
<dbReference type="SMART" id="SM00421">
    <property type="entry name" value="HTH_LUXR"/>
    <property type="match status" value="1"/>
</dbReference>
<evidence type="ECO:0000259" key="4">
    <source>
        <dbReference type="PROSITE" id="PS50043"/>
    </source>
</evidence>
<dbReference type="PRINTS" id="PR00038">
    <property type="entry name" value="HTHLUXR"/>
</dbReference>